<feature type="transmembrane region" description="Helical" evidence="8">
    <location>
        <begin position="65"/>
        <end position="84"/>
    </location>
</feature>
<protein>
    <recommendedName>
        <fullName evidence="8">Apolipoprotein N-acyltransferase</fullName>
        <shortName evidence="8">ALP N-acyltransferase</shortName>
        <ecNumber evidence="8">2.3.1.269</ecNumber>
    </recommendedName>
</protein>
<comment type="subcellular location">
    <subcellularLocation>
        <location evidence="1 8">Cell membrane</location>
        <topology evidence="1 8">Multi-pass membrane protein</topology>
    </subcellularLocation>
</comment>
<evidence type="ECO:0000256" key="6">
    <source>
        <dbReference type="ARBA" id="ARBA00023136"/>
    </source>
</evidence>
<keyword evidence="3 8" id="KW-0808">Transferase</keyword>
<sequence length="575" mass="61639">MFVAYRMRVPPRSFPYAVRALLAVVAGLALWLAFPEYNLWWLAPVGVALLGGATWGAGGRGGFGLGFVAGLAFFVPVISWSGIFVGKLPWFALATLEALYFGAMGAVVGYVSQRLGSRQPADTTGEKLTQLNARDTSPAFNWVSFSRAANAPDRRSPRPHTAYPLSARTAYLLIPLAWVAQELARGTTPFGGFPWARLAFSQADSPMAYVARYLGAPGVTAAVALVGTALLVTVVQLRRGSRAGVLHLAAAVVAVALVGVTLVPPTDGRQVTIGLVQGNTPRAGLDFNAERRAVLDNHVRGTEAIGANKPDDLSLVIWPENSSDIDPLRNPDAAAQVQRALGAVGVPLLIGAVLQEPGSNLSNASLLYRPGADGAAPERYIKNHPVPFAEYIPYRSFFRRFSDKVDYVTRDFVAGTELGAFRVDAPGGAFWALPTICFEVAYDQLMRDSVGQPGAEASLLVVQTNNATFGYTAESEQQFAISRIRAIEHGRSVAHVSTVGVSGIIAPDGSVSSKKTGLFTAEQIVDTATIRTETTVSDRLGPWPERVAVAVLVLLVAYAAWRGRRDRRLRRRRTT</sequence>
<dbReference type="InterPro" id="IPR003010">
    <property type="entry name" value="C-N_Hydrolase"/>
</dbReference>
<feature type="transmembrane region" description="Helical" evidence="8">
    <location>
        <begin position="162"/>
        <end position="180"/>
    </location>
</feature>
<keyword evidence="4 8" id="KW-0812">Transmembrane</keyword>
<evidence type="ECO:0000256" key="3">
    <source>
        <dbReference type="ARBA" id="ARBA00022679"/>
    </source>
</evidence>
<dbReference type="SUPFAM" id="SSF56317">
    <property type="entry name" value="Carbon-nitrogen hydrolase"/>
    <property type="match status" value="1"/>
</dbReference>
<evidence type="ECO:0000256" key="5">
    <source>
        <dbReference type="ARBA" id="ARBA00022989"/>
    </source>
</evidence>
<dbReference type="PANTHER" id="PTHR38686">
    <property type="entry name" value="APOLIPOPROTEIN N-ACYLTRANSFERASE"/>
    <property type="match status" value="1"/>
</dbReference>
<evidence type="ECO:0000256" key="2">
    <source>
        <dbReference type="ARBA" id="ARBA00022475"/>
    </source>
</evidence>
<comment type="catalytic activity">
    <reaction evidence="8">
        <text>N-terminal S-1,2-diacyl-sn-glyceryl-L-cysteinyl-[lipoprotein] + a glycerophospholipid = N-acyl-S-1,2-diacyl-sn-glyceryl-L-cysteinyl-[lipoprotein] + a 2-acyl-sn-glycero-3-phospholipid + H(+)</text>
        <dbReference type="Rhea" id="RHEA:48228"/>
        <dbReference type="Rhea" id="RHEA-COMP:14681"/>
        <dbReference type="Rhea" id="RHEA-COMP:14684"/>
        <dbReference type="ChEBI" id="CHEBI:15378"/>
        <dbReference type="ChEBI" id="CHEBI:136912"/>
        <dbReference type="ChEBI" id="CHEBI:140656"/>
        <dbReference type="ChEBI" id="CHEBI:140657"/>
        <dbReference type="ChEBI" id="CHEBI:140660"/>
        <dbReference type="EC" id="2.3.1.269"/>
    </reaction>
</comment>
<keyword evidence="11" id="KW-1185">Reference proteome</keyword>
<evidence type="ECO:0000259" key="9">
    <source>
        <dbReference type="PROSITE" id="PS50263"/>
    </source>
</evidence>
<dbReference type="Proteomes" id="UP000237822">
    <property type="component" value="Unassembled WGS sequence"/>
</dbReference>
<evidence type="ECO:0000313" key="11">
    <source>
        <dbReference type="Proteomes" id="UP000237822"/>
    </source>
</evidence>
<evidence type="ECO:0000256" key="7">
    <source>
        <dbReference type="ARBA" id="ARBA00023315"/>
    </source>
</evidence>
<dbReference type="GO" id="GO:0016410">
    <property type="term" value="F:N-acyltransferase activity"/>
    <property type="evidence" value="ECO:0007669"/>
    <property type="project" value="UniProtKB-UniRule"/>
</dbReference>
<dbReference type="PANTHER" id="PTHR38686:SF1">
    <property type="entry name" value="APOLIPOPROTEIN N-ACYLTRANSFERASE"/>
    <property type="match status" value="1"/>
</dbReference>
<feature type="transmembrane region" description="Helical" evidence="8">
    <location>
        <begin position="16"/>
        <end position="34"/>
    </location>
</feature>
<comment type="function">
    <text evidence="8">Catalyzes the phospholipid dependent N-acylation of the N-terminal cysteine of apolipoprotein, the last step in lipoprotein maturation.</text>
</comment>
<dbReference type="PROSITE" id="PS50263">
    <property type="entry name" value="CN_HYDROLASE"/>
    <property type="match status" value="1"/>
</dbReference>
<dbReference type="CDD" id="cd07571">
    <property type="entry name" value="ALP_N-acyl_transferase"/>
    <property type="match status" value="1"/>
</dbReference>
<dbReference type="Pfam" id="PF20154">
    <property type="entry name" value="LNT_N"/>
    <property type="match status" value="1"/>
</dbReference>
<name>A0A2T0UAD9_9MICO</name>
<dbReference type="InterPro" id="IPR004563">
    <property type="entry name" value="Apolipo_AcylTrfase"/>
</dbReference>
<evidence type="ECO:0000256" key="4">
    <source>
        <dbReference type="ARBA" id="ARBA00022692"/>
    </source>
</evidence>
<dbReference type="NCBIfam" id="TIGR00546">
    <property type="entry name" value="lnt"/>
    <property type="match status" value="1"/>
</dbReference>
<keyword evidence="10" id="KW-0449">Lipoprotein</keyword>
<feature type="transmembrane region" description="Helical" evidence="8">
    <location>
        <begin position="40"/>
        <end position="58"/>
    </location>
</feature>
<keyword evidence="5 8" id="KW-1133">Transmembrane helix</keyword>
<evidence type="ECO:0000256" key="8">
    <source>
        <dbReference type="HAMAP-Rule" id="MF_01148"/>
    </source>
</evidence>
<dbReference type="InterPro" id="IPR036526">
    <property type="entry name" value="C-N_Hydrolase_sf"/>
</dbReference>
<evidence type="ECO:0000256" key="1">
    <source>
        <dbReference type="ARBA" id="ARBA00004651"/>
    </source>
</evidence>
<dbReference type="InterPro" id="IPR045378">
    <property type="entry name" value="LNT_N"/>
</dbReference>
<gene>
    <name evidence="8" type="primary">lnt</name>
    <name evidence="10" type="ORF">BCF74_1232</name>
</gene>
<feature type="transmembrane region" description="Helical" evidence="8">
    <location>
        <begin position="214"/>
        <end position="237"/>
    </location>
</feature>
<keyword evidence="7 8" id="KW-0012">Acyltransferase</keyword>
<accession>A0A2T0UAD9</accession>
<proteinExistence type="inferred from homology"/>
<feature type="domain" description="CN hydrolase" evidence="9">
    <location>
        <begin position="271"/>
        <end position="532"/>
    </location>
</feature>
<dbReference type="HAMAP" id="MF_01148">
    <property type="entry name" value="Lnt"/>
    <property type="match status" value="1"/>
</dbReference>
<feature type="transmembrane region" description="Helical" evidence="8">
    <location>
        <begin position="244"/>
        <end position="263"/>
    </location>
</feature>
<dbReference type="Gene3D" id="3.60.110.10">
    <property type="entry name" value="Carbon-nitrogen hydrolase"/>
    <property type="match status" value="1"/>
</dbReference>
<comment type="similarity">
    <text evidence="8">Belongs to the CN hydrolase family. Apolipoprotein N-acyltransferase subfamily.</text>
</comment>
<dbReference type="EMBL" id="PVTI01000023">
    <property type="protein sequence ID" value="PRY54828.1"/>
    <property type="molecule type" value="Genomic_DNA"/>
</dbReference>
<keyword evidence="2 8" id="KW-1003">Cell membrane</keyword>
<organism evidence="10 11">
    <name type="scientific">Knoellia remsis</name>
    <dbReference type="NCBI Taxonomy" id="407159"/>
    <lineage>
        <taxon>Bacteria</taxon>
        <taxon>Bacillati</taxon>
        <taxon>Actinomycetota</taxon>
        <taxon>Actinomycetes</taxon>
        <taxon>Micrococcales</taxon>
        <taxon>Intrasporangiaceae</taxon>
        <taxon>Knoellia</taxon>
    </lineage>
</organism>
<feature type="transmembrane region" description="Helical" evidence="8">
    <location>
        <begin position="543"/>
        <end position="561"/>
    </location>
</feature>
<dbReference type="AlphaFoldDB" id="A0A2T0UAD9"/>
<dbReference type="UniPathway" id="UPA00666"/>
<dbReference type="GO" id="GO:0042158">
    <property type="term" value="P:lipoprotein biosynthetic process"/>
    <property type="evidence" value="ECO:0007669"/>
    <property type="project" value="UniProtKB-UniRule"/>
</dbReference>
<dbReference type="EC" id="2.3.1.269" evidence="8"/>
<evidence type="ECO:0000313" key="10">
    <source>
        <dbReference type="EMBL" id="PRY54828.1"/>
    </source>
</evidence>
<feature type="transmembrane region" description="Helical" evidence="8">
    <location>
        <begin position="90"/>
        <end position="111"/>
    </location>
</feature>
<keyword evidence="6 8" id="KW-0472">Membrane</keyword>
<dbReference type="GO" id="GO:0005886">
    <property type="term" value="C:plasma membrane"/>
    <property type="evidence" value="ECO:0007669"/>
    <property type="project" value="UniProtKB-SubCell"/>
</dbReference>
<reference evidence="10 11" key="1">
    <citation type="submission" date="2018-03" db="EMBL/GenBank/DDBJ databases">
        <title>Genomic Encyclopedia of Archaeal and Bacterial Type Strains, Phase II (KMG-II): from individual species to whole genera.</title>
        <authorList>
            <person name="Goeker M."/>
        </authorList>
    </citation>
    <scope>NUCLEOTIDE SEQUENCE [LARGE SCALE GENOMIC DNA]</scope>
    <source>
        <strain evidence="10 11">ATCC BAA-1496</strain>
    </source>
</reference>
<comment type="pathway">
    <text evidence="8">Protein modification; lipoprotein biosynthesis (N-acyl transfer).</text>
</comment>
<comment type="caution">
    <text evidence="10">The sequence shown here is derived from an EMBL/GenBank/DDBJ whole genome shotgun (WGS) entry which is preliminary data.</text>
</comment>
<dbReference type="Pfam" id="PF00795">
    <property type="entry name" value="CN_hydrolase"/>
    <property type="match status" value="1"/>
</dbReference>